<gene>
    <name evidence="1" type="ORF">M514_27518</name>
</gene>
<dbReference type="AlphaFoldDB" id="A0A085MSV3"/>
<reference evidence="1" key="1">
    <citation type="journal article" date="2014" name="Nat. Genet.">
        <title>Genome and transcriptome of the porcine whipworm Trichuris suis.</title>
        <authorList>
            <person name="Jex A.R."/>
            <person name="Nejsum P."/>
            <person name="Schwarz E.M."/>
            <person name="Hu L."/>
            <person name="Young N.D."/>
            <person name="Hall R.S."/>
            <person name="Korhonen P.K."/>
            <person name="Liao S."/>
            <person name="Thamsborg S."/>
            <person name="Xia J."/>
            <person name="Xu P."/>
            <person name="Wang S."/>
            <person name="Scheerlinck J.P."/>
            <person name="Hofmann A."/>
            <person name="Sternberg P.W."/>
            <person name="Wang J."/>
            <person name="Gasser R.B."/>
        </authorList>
    </citation>
    <scope>NUCLEOTIDE SEQUENCE [LARGE SCALE GENOMIC DNA]</scope>
    <source>
        <strain evidence="1">DCEP-RM93F</strain>
    </source>
</reference>
<feature type="non-terminal residue" evidence="1">
    <location>
        <position position="1"/>
    </location>
</feature>
<sequence length="170" mass="19222">WQFIGPVWSEEMRTGTPKRETQWEMKARPQERVDLSEIGMASGHLVNLSTIVRCVLPLDGGSGPTISTWTWSKRRSGGSKFCSGALMWRWILEVWQGTQDLAQILTCLRKPCHMNLAAMSFCVVRIESWARPWTISKMRRPQAAGIMGRGCPVETSQRRVAFVGPKRTSS</sequence>
<accession>A0A085MSV3</accession>
<feature type="non-terminal residue" evidence="1">
    <location>
        <position position="170"/>
    </location>
</feature>
<dbReference type="Proteomes" id="UP000030758">
    <property type="component" value="Unassembled WGS sequence"/>
</dbReference>
<proteinExistence type="predicted"/>
<dbReference type="EMBL" id="KL367677">
    <property type="protein sequence ID" value="KFD60299.1"/>
    <property type="molecule type" value="Genomic_DNA"/>
</dbReference>
<protein>
    <submittedName>
        <fullName evidence="1">Uncharacterized protein</fullName>
    </submittedName>
</protein>
<name>A0A085MSV3_9BILA</name>
<organism evidence="1">
    <name type="scientific">Trichuris suis</name>
    <name type="common">pig whipworm</name>
    <dbReference type="NCBI Taxonomy" id="68888"/>
    <lineage>
        <taxon>Eukaryota</taxon>
        <taxon>Metazoa</taxon>
        <taxon>Ecdysozoa</taxon>
        <taxon>Nematoda</taxon>
        <taxon>Enoplea</taxon>
        <taxon>Dorylaimia</taxon>
        <taxon>Trichinellida</taxon>
        <taxon>Trichuridae</taxon>
        <taxon>Trichuris</taxon>
    </lineage>
</organism>
<evidence type="ECO:0000313" key="1">
    <source>
        <dbReference type="EMBL" id="KFD60299.1"/>
    </source>
</evidence>